<dbReference type="Proteomes" id="UP000738349">
    <property type="component" value="Unassembled WGS sequence"/>
</dbReference>
<comment type="caution">
    <text evidence="8">The sequence shown here is derived from an EMBL/GenBank/DDBJ whole genome shotgun (WGS) entry which is preliminary data.</text>
</comment>
<dbReference type="InterPro" id="IPR001138">
    <property type="entry name" value="Zn2Cys6_DnaBD"/>
</dbReference>
<evidence type="ECO:0000313" key="9">
    <source>
        <dbReference type="Proteomes" id="UP000738349"/>
    </source>
</evidence>
<dbReference type="CDD" id="cd12148">
    <property type="entry name" value="fungal_TF_MHR"/>
    <property type="match status" value="1"/>
</dbReference>
<dbReference type="InterPro" id="IPR007219">
    <property type="entry name" value="XnlR_reg_dom"/>
</dbReference>
<keyword evidence="4" id="KW-0238">DNA-binding</keyword>
<keyword evidence="3" id="KW-0805">Transcription regulation</keyword>
<organism evidence="8 9">
    <name type="scientific">Dactylonectria macrodidyma</name>
    <dbReference type="NCBI Taxonomy" id="307937"/>
    <lineage>
        <taxon>Eukaryota</taxon>
        <taxon>Fungi</taxon>
        <taxon>Dikarya</taxon>
        <taxon>Ascomycota</taxon>
        <taxon>Pezizomycotina</taxon>
        <taxon>Sordariomycetes</taxon>
        <taxon>Hypocreomycetidae</taxon>
        <taxon>Hypocreales</taxon>
        <taxon>Nectriaceae</taxon>
        <taxon>Dactylonectria</taxon>
    </lineage>
</organism>
<feature type="domain" description="Zn(2)-C6 fungal-type" evidence="7">
    <location>
        <begin position="9"/>
        <end position="42"/>
    </location>
</feature>
<dbReference type="GO" id="GO:0000981">
    <property type="term" value="F:DNA-binding transcription factor activity, RNA polymerase II-specific"/>
    <property type="evidence" value="ECO:0007669"/>
    <property type="project" value="InterPro"/>
</dbReference>
<evidence type="ECO:0000256" key="1">
    <source>
        <dbReference type="ARBA" id="ARBA00022723"/>
    </source>
</evidence>
<dbReference type="CDD" id="cd00067">
    <property type="entry name" value="GAL4"/>
    <property type="match status" value="1"/>
</dbReference>
<evidence type="ECO:0000256" key="6">
    <source>
        <dbReference type="ARBA" id="ARBA00023242"/>
    </source>
</evidence>
<gene>
    <name evidence="8" type="ORF">EDB81DRAFT_808510</name>
</gene>
<dbReference type="Gene3D" id="4.10.240.10">
    <property type="entry name" value="Zn(2)-C6 fungal-type DNA-binding domain"/>
    <property type="match status" value="1"/>
</dbReference>
<keyword evidence="2" id="KW-0862">Zinc</keyword>
<dbReference type="SUPFAM" id="SSF57701">
    <property type="entry name" value="Zn2/Cys6 DNA-binding domain"/>
    <property type="match status" value="1"/>
</dbReference>
<dbReference type="EMBL" id="JAGMUV010000018">
    <property type="protein sequence ID" value="KAH7128926.1"/>
    <property type="molecule type" value="Genomic_DNA"/>
</dbReference>
<keyword evidence="9" id="KW-1185">Reference proteome</keyword>
<dbReference type="InterPro" id="IPR052073">
    <property type="entry name" value="Amide_Lactam_Regulators"/>
</dbReference>
<sequence>MEPRRANIVCVGCHARKVKCDLQDAPDGICHNCRRGNVKCIRRDGVRKKRRTLGRPRDNQPIAIQSPVSVYPLSPASRVGVVTSAATYSAHHASSAQQDSSPPTSHRSCLITNDSLLAYDPVCDPTQSESLAPRIPSARDAILRITQADVLPPPALRQALKDAFAQHLAPFFPVLEPGDLSDPGASVLVQQTVCLAGSLTRHDQKGLLLAYEQYEKVKTLLHVDYESDSLALLKTFCILSCWSPASPHLVTLDGPWHWTGMASRMAVQLGLYAKPLHGKDERSACHRRILCHIHNSEILMGMCWDRLPGLRAHEHHLQPLTVDDFATKDISALVSIHLTSLLGIITTIVKLNRKKELCSGDISQVLRSLSNWQRNLPNELRPYSVNSTRKPFHLASCQIFICYFTAIIISQMISQDVRGHWRTSAPSVLAASCTARLYDDINCREQSAHLIHVDAYFCLVAGAVLIFYSPGSPGKESERARDVDVLLSTLQVLSVKYGGARLVLAKLQQLKQDVESGRSQPTFFLNSPQSGGMEPCLPWVVNTVKDWMGELFPFPPSFCERMDLLEPSCNQRDPGLADEIVAIGQCEDVPVGQSLDGVFSLVDILDLDFDMFNDAEYQL</sequence>
<evidence type="ECO:0000313" key="8">
    <source>
        <dbReference type="EMBL" id="KAH7128926.1"/>
    </source>
</evidence>
<dbReference type="SMART" id="SM00906">
    <property type="entry name" value="Fungal_trans"/>
    <property type="match status" value="1"/>
</dbReference>
<dbReference type="PROSITE" id="PS00463">
    <property type="entry name" value="ZN2_CY6_FUNGAL_1"/>
    <property type="match status" value="1"/>
</dbReference>
<keyword evidence="1" id="KW-0479">Metal-binding</keyword>
<dbReference type="PROSITE" id="PS50048">
    <property type="entry name" value="ZN2_CY6_FUNGAL_2"/>
    <property type="match status" value="1"/>
</dbReference>
<evidence type="ECO:0000256" key="4">
    <source>
        <dbReference type="ARBA" id="ARBA00023125"/>
    </source>
</evidence>
<evidence type="ECO:0000259" key="7">
    <source>
        <dbReference type="PROSITE" id="PS50048"/>
    </source>
</evidence>
<proteinExistence type="predicted"/>
<name>A0A9P9IQM5_9HYPO</name>
<dbReference type="GO" id="GO:0003677">
    <property type="term" value="F:DNA binding"/>
    <property type="evidence" value="ECO:0007669"/>
    <property type="project" value="UniProtKB-KW"/>
</dbReference>
<keyword evidence="5" id="KW-0804">Transcription</keyword>
<protein>
    <recommendedName>
        <fullName evidence="7">Zn(2)-C6 fungal-type domain-containing protein</fullName>
    </recommendedName>
</protein>
<dbReference type="Pfam" id="PF00172">
    <property type="entry name" value="Zn_clus"/>
    <property type="match status" value="1"/>
</dbReference>
<dbReference type="GO" id="GO:0008270">
    <property type="term" value="F:zinc ion binding"/>
    <property type="evidence" value="ECO:0007669"/>
    <property type="project" value="InterPro"/>
</dbReference>
<dbReference type="GO" id="GO:0006351">
    <property type="term" value="P:DNA-templated transcription"/>
    <property type="evidence" value="ECO:0007669"/>
    <property type="project" value="InterPro"/>
</dbReference>
<dbReference type="AlphaFoldDB" id="A0A9P9IQM5"/>
<dbReference type="InterPro" id="IPR036864">
    <property type="entry name" value="Zn2-C6_fun-type_DNA-bd_sf"/>
</dbReference>
<keyword evidence="6" id="KW-0539">Nucleus</keyword>
<reference evidence="8" key="1">
    <citation type="journal article" date="2021" name="Nat. Commun.">
        <title>Genetic determinants of endophytism in the Arabidopsis root mycobiome.</title>
        <authorList>
            <person name="Mesny F."/>
            <person name="Miyauchi S."/>
            <person name="Thiergart T."/>
            <person name="Pickel B."/>
            <person name="Atanasova L."/>
            <person name="Karlsson M."/>
            <person name="Huettel B."/>
            <person name="Barry K.W."/>
            <person name="Haridas S."/>
            <person name="Chen C."/>
            <person name="Bauer D."/>
            <person name="Andreopoulos W."/>
            <person name="Pangilinan J."/>
            <person name="LaButti K."/>
            <person name="Riley R."/>
            <person name="Lipzen A."/>
            <person name="Clum A."/>
            <person name="Drula E."/>
            <person name="Henrissat B."/>
            <person name="Kohler A."/>
            <person name="Grigoriev I.V."/>
            <person name="Martin F.M."/>
            <person name="Hacquard S."/>
        </authorList>
    </citation>
    <scope>NUCLEOTIDE SEQUENCE</scope>
    <source>
        <strain evidence="8">MPI-CAGE-AT-0147</strain>
    </source>
</reference>
<dbReference type="PANTHER" id="PTHR47171:SF5">
    <property type="entry name" value="ZN(II)2CYS6 TRANSCRIPTION FACTOR (EUROFUNG)"/>
    <property type="match status" value="1"/>
</dbReference>
<evidence type="ECO:0000256" key="5">
    <source>
        <dbReference type="ARBA" id="ARBA00023163"/>
    </source>
</evidence>
<evidence type="ECO:0000256" key="2">
    <source>
        <dbReference type="ARBA" id="ARBA00022833"/>
    </source>
</evidence>
<accession>A0A9P9IQM5</accession>
<evidence type="ECO:0000256" key="3">
    <source>
        <dbReference type="ARBA" id="ARBA00023015"/>
    </source>
</evidence>
<dbReference type="OrthoDB" id="39175at2759"/>
<dbReference type="PANTHER" id="PTHR47171">
    <property type="entry name" value="FARA-RELATED"/>
    <property type="match status" value="1"/>
</dbReference>